<name>W6MTP0_9ASCO</name>
<keyword evidence="2" id="KW-0472">Membrane</keyword>
<keyword evidence="2" id="KW-1133">Transmembrane helix</keyword>
<dbReference type="OrthoDB" id="2125396at2759"/>
<gene>
    <name evidence="3" type="ORF">KUCA_T00004560001</name>
</gene>
<evidence type="ECO:0000313" key="4">
    <source>
        <dbReference type="Proteomes" id="UP000019384"/>
    </source>
</evidence>
<keyword evidence="2" id="KW-0812">Transmembrane</keyword>
<organism evidence="3 4">
    <name type="scientific">Kuraishia capsulata CBS 1993</name>
    <dbReference type="NCBI Taxonomy" id="1382522"/>
    <lineage>
        <taxon>Eukaryota</taxon>
        <taxon>Fungi</taxon>
        <taxon>Dikarya</taxon>
        <taxon>Ascomycota</taxon>
        <taxon>Saccharomycotina</taxon>
        <taxon>Pichiomycetes</taxon>
        <taxon>Pichiales</taxon>
        <taxon>Pichiaceae</taxon>
        <taxon>Kuraishia</taxon>
    </lineage>
</organism>
<dbReference type="Gene3D" id="3.80.10.10">
    <property type="entry name" value="Ribonuclease Inhibitor"/>
    <property type="match status" value="1"/>
</dbReference>
<proteinExistence type="predicted"/>
<feature type="transmembrane region" description="Helical" evidence="2">
    <location>
        <begin position="52"/>
        <end position="76"/>
    </location>
</feature>
<dbReference type="GeneID" id="34521955"/>
<evidence type="ECO:0000256" key="1">
    <source>
        <dbReference type="SAM" id="MobiDB-lite"/>
    </source>
</evidence>
<dbReference type="RefSeq" id="XP_022460567.1">
    <property type="nucleotide sequence ID" value="XM_022601308.1"/>
</dbReference>
<accession>W6MTP0</accession>
<reference evidence="3" key="1">
    <citation type="submission" date="2013-12" db="EMBL/GenBank/DDBJ databases">
        <authorList>
            <person name="Genoscope - CEA"/>
        </authorList>
    </citation>
    <scope>NUCLEOTIDE SEQUENCE</scope>
    <source>
        <strain evidence="3">CBS 1993</strain>
    </source>
</reference>
<evidence type="ECO:0008006" key="5">
    <source>
        <dbReference type="Google" id="ProtNLM"/>
    </source>
</evidence>
<dbReference type="AlphaFoldDB" id="W6MTP0"/>
<dbReference type="EMBL" id="HG793129">
    <property type="protein sequence ID" value="CDK28577.1"/>
    <property type="molecule type" value="Genomic_DNA"/>
</dbReference>
<evidence type="ECO:0000256" key="2">
    <source>
        <dbReference type="SAM" id="Phobius"/>
    </source>
</evidence>
<dbReference type="Proteomes" id="UP000019384">
    <property type="component" value="Unassembled WGS sequence"/>
</dbReference>
<protein>
    <recommendedName>
        <fullName evidence="5">F-box domain-containing protein</fullName>
    </recommendedName>
</protein>
<sequence length="524" mass="59169">MPINFPIFRPFLKSGASMCLYKLPFWDDKRLPSNSSRTFKLLCFFLFQAHSFYVAVSLIHLFLVLLGGVTSCIFTPKIANKRRPKKIRPPYRRYTYGSSEKGDDQKTGDDEDEETEADAEVVVNLQAQSQTPAHFWTSAGSQKIDVLRIALQGKGEDGVKLITKSMEGLSHSSSPNNRMKLPFEIILHIISLTPNPRHLKYTMLSKRFYHALIPDIYAVPKLTSQNFKPFVDTMASHKSKKTLCPMVRELDLSTIIQAGKNSYISKLLRRCSPNLQVFVAPQTSFGVSPLISLKQCQKIRVLDLGLVSETVNLKELFESLKTLPNLEQLSFPRASISCEDFEMNWPSSLWYLRLSGGISNSFLMKSSFPSTISWLEFAHCPYVSDSGIQALLSKIGANLTHLAIHYPMPGLSATCLDKVLYYCPNLIHLNINVEYFSREAFDDDILASIGSLKKLRSLGIDSSGLLGQGFKLDPDDLLIPIAENRFPRLKTIRISERLGWNFKSDSVQQLLSEFQFRGGSMYSF</sequence>
<feature type="region of interest" description="Disordered" evidence="1">
    <location>
        <begin position="89"/>
        <end position="117"/>
    </location>
</feature>
<dbReference type="SUPFAM" id="SSF52047">
    <property type="entry name" value="RNI-like"/>
    <property type="match status" value="1"/>
</dbReference>
<evidence type="ECO:0000313" key="3">
    <source>
        <dbReference type="EMBL" id="CDK28577.1"/>
    </source>
</evidence>
<keyword evidence="4" id="KW-1185">Reference proteome</keyword>
<dbReference type="STRING" id="1382522.W6MTP0"/>
<dbReference type="HOGENOM" id="CLU_042679_1_0_1"/>
<reference evidence="3" key="2">
    <citation type="submission" date="2014-02" db="EMBL/GenBank/DDBJ databases">
        <title>Complete DNA sequence of /Kuraishia capsulata/ illustrates novel genomic features among budding yeasts (/Saccharomycotina/).</title>
        <authorList>
            <person name="Morales L."/>
            <person name="Noel B."/>
            <person name="Porcel B."/>
            <person name="Marcet-Houben M."/>
            <person name="Hullo M-F."/>
            <person name="Sacerdot C."/>
            <person name="Tekaia F."/>
            <person name="Leh-Louis V."/>
            <person name="Despons L."/>
            <person name="Khanna V."/>
            <person name="Aury J-M."/>
            <person name="Barbe V."/>
            <person name="Couloux A."/>
            <person name="Labadie K."/>
            <person name="Pelletier E."/>
            <person name="Souciet J-L."/>
            <person name="Boekhout T."/>
            <person name="Gabaldon T."/>
            <person name="Wincker P."/>
            <person name="Dujon B."/>
        </authorList>
    </citation>
    <scope>NUCLEOTIDE SEQUENCE</scope>
    <source>
        <strain evidence="3">CBS 1993</strain>
    </source>
</reference>
<dbReference type="InterPro" id="IPR032675">
    <property type="entry name" value="LRR_dom_sf"/>
</dbReference>